<comment type="subcellular location">
    <subcellularLocation>
        <location evidence="1">Periplasm</location>
    </subcellularLocation>
</comment>
<dbReference type="InterPro" id="IPR015943">
    <property type="entry name" value="WD40/YVTN_repeat-like_dom_sf"/>
</dbReference>
<evidence type="ECO:0000256" key="8">
    <source>
        <dbReference type="PIRSR" id="PIRSR609451-50"/>
    </source>
</evidence>
<evidence type="ECO:0000256" key="1">
    <source>
        <dbReference type="ARBA" id="ARBA00004418"/>
    </source>
</evidence>
<feature type="signal peptide" evidence="9">
    <location>
        <begin position="1"/>
        <end position="28"/>
    </location>
</feature>
<evidence type="ECO:0000313" key="11">
    <source>
        <dbReference type="Proteomes" id="UP000321635"/>
    </source>
</evidence>
<keyword evidence="5" id="KW-0574">Periplasm</keyword>
<sequence length="413" mass="44279">MRDRRRDVPRKAASALFFRLLAPRLVFATCLGAALLSSTTHARAEEPVLQTEQSDIAKLSPAGPHRILVMDADYPHAKDGRVYVVDADAGKLLGMVQAAYNGNMVQAPDGRFFSVAETVWSRGNRGDRADLLATYDPSTLTISNDEVLPGRALVTPKANDLAISADGGRIYVYDMIPSNAVHVVSTATHMIETNVDIPGCALIYPWGPAGFSSLCADGGLSNVTLSAGGAPKVTHTPSFFAPDRDPVFENSPSVATDGSALFIAYSGLVYPAKLGANSTIGTPFSIQETAGMKRASDASAPFETTWRPGGWQLAAYHKATGHLYVLMHKGTFWTHKEPGTEVWEIDVTARKLVRRISLPAPSAMIGVTQDASPLLFTTNETGDFFILDAATGKLRRKMDRLGTSLVFTLAPGQ</sequence>
<evidence type="ECO:0000256" key="5">
    <source>
        <dbReference type="ARBA" id="ARBA00022764"/>
    </source>
</evidence>
<evidence type="ECO:0000256" key="9">
    <source>
        <dbReference type="SAM" id="SignalP"/>
    </source>
</evidence>
<keyword evidence="6" id="KW-0249">Electron transport</keyword>
<dbReference type="EMBL" id="BJYF01000003">
    <property type="protein sequence ID" value="GEN58870.1"/>
    <property type="molecule type" value="Genomic_DNA"/>
</dbReference>
<feature type="disulfide bond" evidence="8">
    <location>
        <begin position="200"/>
        <end position="215"/>
    </location>
</feature>
<feature type="chain" id="PRO_5022172610" description="Amine dehydrogenase" evidence="9">
    <location>
        <begin position="29"/>
        <end position="413"/>
    </location>
</feature>
<keyword evidence="11" id="KW-1185">Reference proteome</keyword>
<evidence type="ECO:0000256" key="7">
    <source>
        <dbReference type="ARBA" id="ARBA00023002"/>
    </source>
</evidence>
<keyword evidence="8" id="KW-1015">Disulfide bond</keyword>
<keyword evidence="4 9" id="KW-0732">Signal</keyword>
<name>A0A511X7F5_9PROT</name>
<proteinExistence type="inferred from homology"/>
<dbReference type="GO" id="GO:0042597">
    <property type="term" value="C:periplasmic space"/>
    <property type="evidence" value="ECO:0007669"/>
    <property type="project" value="UniProtKB-SubCell"/>
</dbReference>
<protein>
    <recommendedName>
        <fullName evidence="12">Amine dehydrogenase</fullName>
    </recommendedName>
</protein>
<reference evidence="10 11" key="1">
    <citation type="submission" date="2019-07" db="EMBL/GenBank/DDBJ databases">
        <title>Whole genome shotgun sequence of Acetobacter nitrogenifigens NBRC 105050.</title>
        <authorList>
            <person name="Hosoyama A."/>
            <person name="Uohara A."/>
            <person name="Ohji S."/>
            <person name="Ichikawa N."/>
        </authorList>
    </citation>
    <scope>NUCLEOTIDE SEQUENCE [LARGE SCALE GENOMIC DNA]</scope>
    <source>
        <strain evidence="10 11">NBRC 105050</strain>
    </source>
</reference>
<keyword evidence="3" id="KW-0813">Transport</keyword>
<evidence type="ECO:0008006" key="12">
    <source>
        <dbReference type="Google" id="ProtNLM"/>
    </source>
</evidence>
<evidence type="ECO:0000256" key="4">
    <source>
        <dbReference type="ARBA" id="ARBA00022729"/>
    </source>
</evidence>
<dbReference type="InterPro" id="IPR009451">
    <property type="entry name" value="Metamine_DH_Hvc"/>
</dbReference>
<evidence type="ECO:0000256" key="3">
    <source>
        <dbReference type="ARBA" id="ARBA00022448"/>
    </source>
</evidence>
<dbReference type="Gene3D" id="2.130.10.10">
    <property type="entry name" value="YVTN repeat-like/Quinoprotein amine dehydrogenase"/>
    <property type="match status" value="1"/>
</dbReference>
<comment type="similarity">
    <text evidence="2">Belongs to the aromatic amine dehydrogenase heavy chain family.</text>
</comment>
<dbReference type="Proteomes" id="UP000321635">
    <property type="component" value="Unassembled WGS sequence"/>
</dbReference>
<evidence type="ECO:0000256" key="2">
    <source>
        <dbReference type="ARBA" id="ARBA00010548"/>
    </source>
</evidence>
<keyword evidence="7" id="KW-0560">Oxidoreductase</keyword>
<comment type="caution">
    <text evidence="10">The sequence shown here is derived from an EMBL/GenBank/DDBJ whole genome shotgun (WGS) entry which is preliminary data.</text>
</comment>
<organism evidence="10 11">
    <name type="scientific">Acetobacter nitrogenifigens DSM 23921 = NBRC 105050</name>
    <dbReference type="NCBI Taxonomy" id="1120919"/>
    <lineage>
        <taxon>Bacteria</taxon>
        <taxon>Pseudomonadati</taxon>
        <taxon>Pseudomonadota</taxon>
        <taxon>Alphaproteobacteria</taxon>
        <taxon>Acetobacterales</taxon>
        <taxon>Acetobacteraceae</taxon>
        <taxon>Acetobacter</taxon>
    </lineage>
</organism>
<dbReference type="SUPFAM" id="SSF50969">
    <property type="entry name" value="YVTN repeat-like/Quinoprotein amine dehydrogenase"/>
    <property type="match status" value="1"/>
</dbReference>
<evidence type="ECO:0000313" key="10">
    <source>
        <dbReference type="EMBL" id="GEN58870.1"/>
    </source>
</evidence>
<evidence type="ECO:0000256" key="6">
    <source>
        <dbReference type="ARBA" id="ARBA00022982"/>
    </source>
</evidence>
<dbReference type="AlphaFoldDB" id="A0A511X7F5"/>
<dbReference type="Pfam" id="PF06433">
    <property type="entry name" value="Me-amine-dh_H"/>
    <property type="match status" value="1"/>
</dbReference>
<accession>A0A511X7F5</accession>
<dbReference type="OrthoDB" id="7209000at2"/>
<dbReference type="STRING" id="1120919.GCA_000429165_00777"/>
<dbReference type="RefSeq" id="WP_051291902.1">
    <property type="nucleotide sequence ID" value="NZ_AUBI01000002.1"/>
</dbReference>
<dbReference type="InterPro" id="IPR011044">
    <property type="entry name" value="Quino_amine_DH_bsu"/>
</dbReference>
<dbReference type="GO" id="GO:0030058">
    <property type="term" value="F:aliphatic amine dehydrogenase activity"/>
    <property type="evidence" value="ECO:0007669"/>
    <property type="project" value="InterPro"/>
</dbReference>
<gene>
    <name evidence="10" type="ORF">ANI02nite_07540</name>
</gene>